<reference evidence="9 10" key="1">
    <citation type="submission" date="2022-09" db="EMBL/GenBank/DDBJ databases">
        <authorList>
            <person name="Han X.L."/>
            <person name="Wang Q."/>
            <person name="Lu T."/>
        </authorList>
    </citation>
    <scope>NUCLEOTIDE SEQUENCE [LARGE SCALE GENOMIC DNA]</scope>
    <source>
        <strain evidence="9 10">WQ 127069</strain>
    </source>
</reference>
<keyword evidence="4 7" id="KW-0812">Transmembrane</keyword>
<evidence type="ECO:0000256" key="4">
    <source>
        <dbReference type="ARBA" id="ARBA00022692"/>
    </source>
</evidence>
<organism evidence="9 10">
    <name type="scientific">Paenibacillus baimaensis</name>
    <dbReference type="NCBI Taxonomy" id="2982185"/>
    <lineage>
        <taxon>Bacteria</taxon>
        <taxon>Bacillati</taxon>
        <taxon>Bacillota</taxon>
        <taxon>Bacilli</taxon>
        <taxon>Bacillales</taxon>
        <taxon>Paenibacillaceae</taxon>
        <taxon>Paenibacillus</taxon>
    </lineage>
</organism>
<comment type="similarity">
    <text evidence="7">Belongs to the binding-protein-dependent transport system permease family.</text>
</comment>
<evidence type="ECO:0000256" key="5">
    <source>
        <dbReference type="ARBA" id="ARBA00022989"/>
    </source>
</evidence>
<evidence type="ECO:0000256" key="6">
    <source>
        <dbReference type="ARBA" id="ARBA00023136"/>
    </source>
</evidence>
<dbReference type="PANTHER" id="PTHR30193:SF37">
    <property type="entry name" value="INNER MEMBRANE ABC TRANSPORTER PERMEASE PROTEIN YCJO"/>
    <property type="match status" value="1"/>
</dbReference>
<keyword evidence="3" id="KW-1003">Cell membrane</keyword>
<name>A0ABT2UAS7_9BACL</name>
<dbReference type="PANTHER" id="PTHR30193">
    <property type="entry name" value="ABC TRANSPORTER PERMEASE PROTEIN"/>
    <property type="match status" value="1"/>
</dbReference>
<gene>
    <name evidence="9" type="ORF">OB236_03985</name>
</gene>
<feature type="transmembrane region" description="Helical" evidence="7">
    <location>
        <begin position="265"/>
        <end position="285"/>
    </location>
</feature>
<keyword evidence="2 7" id="KW-0813">Transport</keyword>
<dbReference type="InterPro" id="IPR051393">
    <property type="entry name" value="ABC_transporter_permease"/>
</dbReference>
<dbReference type="Gene3D" id="1.10.3720.10">
    <property type="entry name" value="MetI-like"/>
    <property type="match status" value="1"/>
</dbReference>
<evidence type="ECO:0000256" key="1">
    <source>
        <dbReference type="ARBA" id="ARBA00004651"/>
    </source>
</evidence>
<feature type="transmembrane region" description="Helical" evidence="7">
    <location>
        <begin position="159"/>
        <end position="180"/>
    </location>
</feature>
<feature type="transmembrane region" description="Helical" evidence="7">
    <location>
        <begin position="75"/>
        <end position="98"/>
    </location>
</feature>
<evidence type="ECO:0000313" key="10">
    <source>
        <dbReference type="Proteomes" id="UP001652445"/>
    </source>
</evidence>
<evidence type="ECO:0000256" key="7">
    <source>
        <dbReference type="RuleBase" id="RU363032"/>
    </source>
</evidence>
<feature type="transmembrane region" description="Helical" evidence="7">
    <location>
        <begin position="110"/>
        <end position="130"/>
    </location>
</feature>
<keyword evidence="10" id="KW-1185">Reference proteome</keyword>
<dbReference type="SUPFAM" id="SSF160964">
    <property type="entry name" value="MalF N-terminal region-like"/>
    <property type="match status" value="1"/>
</dbReference>
<comment type="caution">
    <text evidence="9">The sequence shown here is derived from an EMBL/GenBank/DDBJ whole genome shotgun (WGS) entry which is preliminary data.</text>
</comment>
<proteinExistence type="inferred from homology"/>
<dbReference type="InterPro" id="IPR000515">
    <property type="entry name" value="MetI-like"/>
</dbReference>
<comment type="subcellular location">
    <subcellularLocation>
        <location evidence="1 7">Cell membrane</location>
        <topology evidence="1 7">Multi-pass membrane protein</topology>
    </subcellularLocation>
</comment>
<keyword evidence="5 7" id="KW-1133">Transmembrane helix</keyword>
<dbReference type="CDD" id="cd06261">
    <property type="entry name" value="TM_PBP2"/>
    <property type="match status" value="1"/>
</dbReference>
<feature type="domain" description="ABC transmembrane type-1" evidence="8">
    <location>
        <begin position="71"/>
        <end position="286"/>
    </location>
</feature>
<dbReference type="EMBL" id="JAOQIO010000007">
    <property type="protein sequence ID" value="MCU6791286.1"/>
    <property type="molecule type" value="Genomic_DNA"/>
</dbReference>
<evidence type="ECO:0000256" key="3">
    <source>
        <dbReference type="ARBA" id="ARBA00022475"/>
    </source>
</evidence>
<dbReference type="Pfam" id="PF00528">
    <property type="entry name" value="BPD_transp_1"/>
    <property type="match status" value="1"/>
</dbReference>
<sequence length="295" mass="34086">MRTTSWKWQFRLAPYFYISPYFLLFILFSLYPIIYSFYISLTDWNGSKVKSFIGLQNYTTLMHDNQFWLSLWNSAVIYVIYVPIMLFLALIFASLLNANWMVGKGFFRMALFVPNFVSVVAVSFVFVLIFNTQDGLLNSLLMNLGWLDNRIPWLESPGWARFTVAMMVLYRWLGYNMLLLMTGLQSIPKDLYEAAYVDGATKTQSFFLITIPLVKKILLFCTILSTIGTFSLFTEPFILTKGGPLNSTLTPVLMLYNESFQNFNFGYASSIAVCFFILMMLVSLVQLRLFDDKNG</sequence>
<protein>
    <submittedName>
        <fullName evidence="9">Sugar ABC transporter permease</fullName>
    </submittedName>
</protein>
<evidence type="ECO:0000256" key="2">
    <source>
        <dbReference type="ARBA" id="ARBA00022448"/>
    </source>
</evidence>
<keyword evidence="6 7" id="KW-0472">Membrane</keyword>
<dbReference type="Proteomes" id="UP001652445">
    <property type="component" value="Unassembled WGS sequence"/>
</dbReference>
<dbReference type="PROSITE" id="PS50928">
    <property type="entry name" value="ABC_TM1"/>
    <property type="match status" value="1"/>
</dbReference>
<dbReference type="SUPFAM" id="SSF161098">
    <property type="entry name" value="MetI-like"/>
    <property type="match status" value="1"/>
</dbReference>
<evidence type="ECO:0000259" key="8">
    <source>
        <dbReference type="PROSITE" id="PS50928"/>
    </source>
</evidence>
<accession>A0ABT2UAS7</accession>
<evidence type="ECO:0000313" key="9">
    <source>
        <dbReference type="EMBL" id="MCU6791286.1"/>
    </source>
</evidence>
<feature type="transmembrane region" description="Helical" evidence="7">
    <location>
        <begin position="21"/>
        <end position="41"/>
    </location>
</feature>
<dbReference type="RefSeq" id="WP_076229396.1">
    <property type="nucleotide sequence ID" value="NZ_JAOQIO010000007.1"/>
</dbReference>
<dbReference type="InterPro" id="IPR035906">
    <property type="entry name" value="MetI-like_sf"/>
</dbReference>